<dbReference type="RefSeq" id="WP_213540573.1">
    <property type="nucleotide sequence ID" value="NZ_AP023418.1"/>
</dbReference>
<feature type="chain" id="PRO_5039628999" description="DUF4830 domain-containing protein" evidence="1">
    <location>
        <begin position="20"/>
        <end position="137"/>
    </location>
</feature>
<proteinExistence type="predicted"/>
<protein>
    <recommendedName>
        <fullName evidence="4">DUF4830 domain-containing protein</fullName>
    </recommendedName>
</protein>
<dbReference type="KEGG" id="vcop:MM50RIKEN_16920"/>
<feature type="signal peptide" evidence="1">
    <location>
        <begin position="1"/>
        <end position="19"/>
    </location>
</feature>
<evidence type="ECO:0000313" key="2">
    <source>
        <dbReference type="EMBL" id="BCK81929.1"/>
    </source>
</evidence>
<reference evidence="2" key="1">
    <citation type="submission" date="2020-09" db="EMBL/GenBank/DDBJ databases">
        <title>New species isolated from human feces.</title>
        <authorList>
            <person name="Kitahara M."/>
            <person name="Shigeno Y."/>
            <person name="Shime M."/>
            <person name="Matsumoto Y."/>
            <person name="Nakamura S."/>
            <person name="Motooka D."/>
            <person name="Fukuoka S."/>
            <person name="Nishikawa H."/>
            <person name="Benno Y."/>
        </authorList>
    </citation>
    <scope>NUCLEOTIDE SEQUENCE</scope>
    <source>
        <strain evidence="2">MM50</strain>
    </source>
</reference>
<evidence type="ECO:0000313" key="3">
    <source>
        <dbReference type="Proteomes" id="UP000681035"/>
    </source>
</evidence>
<keyword evidence="3" id="KW-1185">Reference proteome</keyword>
<evidence type="ECO:0008006" key="4">
    <source>
        <dbReference type="Google" id="ProtNLM"/>
    </source>
</evidence>
<dbReference type="AlphaFoldDB" id="A0A810Q0R9"/>
<organism evidence="2 3">
    <name type="scientific">Vescimonas coprocola</name>
    <dbReference type="NCBI Taxonomy" id="2714355"/>
    <lineage>
        <taxon>Bacteria</taxon>
        <taxon>Bacillati</taxon>
        <taxon>Bacillota</taxon>
        <taxon>Clostridia</taxon>
        <taxon>Eubacteriales</taxon>
        <taxon>Oscillospiraceae</taxon>
        <taxon>Vescimonas</taxon>
    </lineage>
</organism>
<dbReference type="Proteomes" id="UP000681035">
    <property type="component" value="Chromosome"/>
</dbReference>
<gene>
    <name evidence="2" type="ORF">MM50RIKEN_16920</name>
</gene>
<name>A0A810Q0R9_9FIRM</name>
<sequence>MKRCLAGLCLLLMLLTACTARPSQTPVTAKDDAARRAWLEQQGWQTEEQPVRTLTVQLSLAGQEDYLALQQEAGLPLADYDGQTVTRCTYTVTNYPGRTGDVQVNLYLCGDVIVGGDIMALGENGFQASLLYPAENT</sequence>
<dbReference type="PROSITE" id="PS51257">
    <property type="entry name" value="PROKAR_LIPOPROTEIN"/>
    <property type="match status" value="1"/>
</dbReference>
<accession>A0A810Q0R9</accession>
<evidence type="ECO:0000256" key="1">
    <source>
        <dbReference type="SAM" id="SignalP"/>
    </source>
</evidence>
<keyword evidence="1" id="KW-0732">Signal</keyword>
<dbReference type="EMBL" id="AP023418">
    <property type="protein sequence ID" value="BCK81929.1"/>
    <property type="molecule type" value="Genomic_DNA"/>
</dbReference>